<organism evidence="1 2">
    <name type="scientific">Linderina macrospora</name>
    <dbReference type="NCBI Taxonomy" id="4868"/>
    <lineage>
        <taxon>Eukaryota</taxon>
        <taxon>Fungi</taxon>
        <taxon>Fungi incertae sedis</taxon>
        <taxon>Zoopagomycota</taxon>
        <taxon>Kickxellomycotina</taxon>
        <taxon>Kickxellomycetes</taxon>
        <taxon>Kickxellales</taxon>
        <taxon>Kickxellaceae</taxon>
        <taxon>Linderina</taxon>
    </lineage>
</organism>
<accession>A0ACC1J1D0</accession>
<protein>
    <submittedName>
        <fullName evidence="1">Uncharacterized protein</fullName>
    </submittedName>
</protein>
<evidence type="ECO:0000313" key="2">
    <source>
        <dbReference type="Proteomes" id="UP001150603"/>
    </source>
</evidence>
<dbReference type="Proteomes" id="UP001150603">
    <property type="component" value="Unassembled WGS sequence"/>
</dbReference>
<comment type="caution">
    <text evidence="1">The sequence shown here is derived from an EMBL/GenBank/DDBJ whole genome shotgun (WGS) entry which is preliminary data.</text>
</comment>
<gene>
    <name evidence="1" type="ORF">FBU59_005906</name>
</gene>
<reference evidence="1" key="1">
    <citation type="submission" date="2022-07" db="EMBL/GenBank/DDBJ databases">
        <title>Phylogenomic reconstructions and comparative analyses of Kickxellomycotina fungi.</title>
        <authorList>
            <person name="Reynolds N.K."/>
            <person name="Stajich J.E."/>
            <person name="Barry K."/>
            <person name="Grigoriev I.V."/>
            <person name="Crous P."/>
            <person name="Smith M.E."/>
        </authorList>
    </citation>
    <scope>NUCLEOTIDE SEQUENCE</scope>
    <source>
        <strain evidence="1">NRRL 5244</strain>
    </source>
</reference>
<proteinExistence type="predicted"/>
<evidence type="ECO:0000313" key="1">
    <source>
        <dbReference type="EMBL" id="KAJ1933808.1"/>
    </source>
</evidence>
<dbReference type="EMBL" id="JANBPW010004913">
    <property type="protein sequence ID" value="KAJ1933808.1"/>
    <property type="molecule type" value="Genomic_DNA"/>
</dbReference>
<feature type="non-terminal residue" evidence="1">
    <location>
        <position position="338"/>
    </location>
</feature>
<keyword evidence="2" id="KW-1185">Reference proteome</keyword>
<name>A0ACC1J1D0_9FUNG</name>
<sequence>MHGASNRLAVLTWTVLLVAGSTEAHLAAVPRFHHKSEIVNGHLCVYGGKSNTTTTNLSDFLIDHRCVDITKEIDRTNPFWKKLRSSSQFTMPPLAQHSSVYDRVNHVIVPYGGQTATGFSAVNRVSVFCSMYQAWGASTYVDSEPRRYTHTAVLQERSGDMIIFGGTSDSTTNGQAFARWPNPVRMVLDGHRHAKYARAINGNSSYVSASTILKDDGDAPPKDVENINQHAAVIFNDRDMVVVGGSVWDNSLAASSNVPMDKAFVYNVDSHTWSTHKCSGDIPSARGAMPASRYKDSLFIFGGVNILTWDTPYNDLFMLNTTSWVWRKMPTPGAPAAR</sequence>